<protein>
    <submittedName>
        <fullName evidence="1">SFRICE_004755</fullName>
    </submittedName>
</protein>
<sequence length="59" mass="6925">MNKLCLNKPVNEQTDHLMVNNRRYPWTLETPEALQVRCRTLGRLERGSNNIGSKKEQQD</sequence>
<name>A0A2H1WWA2_SPOFR</name>
<dbReference type="AlphaFoldDB" id="A0A2H1WWA2"/>
<proteinExistence type="predicted"/>
<reference evidence="1" key="1">
    <citation type="submission" date="2016-07" db="EMBL/GenBank/DDBJ databases">
        <authorList>
            <person name="Bretaudeau A."/>
        </authorList>
    </citation>
    <scope>NUCLEOTIDE SEQUENCE</scope>
    <source>
        <strain evidence="1">Rice</strain>
        <tissue evidence="1">Whole body</tissue>
    </source>
</reference>
<accession>A0A2H1WWA2</accession>
<organism evidence="1">
    <name type="scientific">Spodoptera frugiperda</name>
    <name type="common">Fall armyworm</name>
    <dbReference type="NCBI Taxonomy" id="7108"/>
    <lineage>
        <taxon>Eukaryota</taxon>
        <taxon>Metazoa</taxon>
        <taxon>Ecdysozoa</taxon>
        <taxon>Arthropoda</taxon>
        <taxon>Hexapoda</taxon>
        <taxon>Insecta</taxon>
        <taxon>Pterygota</taxon>
        <taxon>Neoptera</taxon>
        <taxon>Endopterygota</taxon>
        <taxon>Lepidoptera</taxon>
        <taxon>Glossata</taxon>
        <taxon>Ditrysia</taxon>
        <taxon>Noctuoidea</taxon>
        <taxon>Noctuidae</taxon>
        <taxon>Amphipyrinae</taxon>
        <taxon>Spodoptera</taxon>
    </lineage>
</organism>
<dbReference type="EMBL" id="ODYU01011499">
    <property type="protein sequence ID" value="SOQ57267.1"/>
    <property type="molecule type" value="Genomic_DNA"/>
</dbReference>
<evidence type="ECO:0000313" key="1">
    <source>
        <dbReference type="EMBL" id="SOQ57267.1"/>
    </source>
</evidence>
<gene>
    <name evidence="1" type="ORF">SFRICE_004755</name>
</gene>